<dbReference type="RefSeq" id="XP_056507949.1">
    <property type="nucleotide sequence ID" value="XM_056659656.1"/>
</dbReference>
<reference evidence="1" key="2">
    <citation type="journal article" date="2023" name="IMA Fungus">
        <title>Comparative genomic study of the Penicillium genus elucidates a diverse pangenome and 15 lateral gene transfer events.</title>
        <authorList>
            <person name="Petersen C."/>
            <person name="Sorensen T."/>
            <person name="Nielsen M.R."/>
            <person name="Sondergaard T.E."/>
            <person name="Sorensen J.L."/>
            <person name="Fitzpatrick D.A."/>
            <person name="Frisvad J.C."/>
            <person name="Nielsen K.L."/>
        </authorList>
    </citation>
    <scope>NUCLEOTIDE SEQUENCE</scope>
    <source>
        <strain evidence="1">IBT 34128</strain>
    </source>
</reference>
<dbReference type="EMBL" id="JAPMSZ010000011">
    <property type="protein sequence ID" value="KAJ5084552.1"/>
    <property type="molecule type" value="Genomic_DNA"/>
</dbReference>
<reference evidence="1" key="1">
    <citation type="submission" date="2022-11" db="EMBL/GenBank/DDBJ databases">
        <authorList>
            <person name="Petersen C."/>
        </authorList>
    </citation>
    <scope>NUCLEOTIDE SEQUENCE</scope>
    <source>
        <strain evidence="1">IBT 34128</strain>
    </source>
</reference>
<name>A0A9W9EMG3_9EURO</name>
<accession>A0A9W9EMG3</accession>
<dbReference type="GeneID" id="81398825"/>
<evidence type="ECO:0000313" key="2">
    <source>
        <dbReference type="Proteomes" id="UP001141434"/>
    </source>
</evidence>
<comment type="caution">
    <text evidence="1">The sequence shown here is derived from an EMBL/GenBank/DDBJ whole genome shotgun (WGS) entry which is preliminary data.</text>
</comment>
<dbReference type="Proteomes" id="UP001141434">
    <property type="component" value="Unassembled WGS sequence"/>
</dbReference>
<proteinExistence type="predicted"/>
<keyword evidence="2" id="KW-1185">Reference proteome</keyword>
<dbReference type="OrthoDB" id="4329446at2759"/>
<organism evidence="1 2">
    <name type="scientific">Penicillium alfredii</name>
    <dbReference type="NCBI Taxonomy" id="1506179"/>
    <lineage>
        <taxon>Eukaryota</taxon>
        <taxon>Fungi</taxon>
        <taxon>Dikarya</taxon>
        <taxon>Ascomycota</taxon>
        <taxon>Pezizomycotina</taxon>
        <taxon>Eurotiomycetes</taxon>
        <taxon>Eurotiomycetidae</taxon>
        <taxon>Eurotiales</taxon>
        <taxon>Aspergillaceae</taxon>
        <taxon>Penicillium</taxon>
    </lineage>
</organism>
<sequence>MSKDWDDIEPDLDANDIDAQIERAHERIQDGIMPHIFENKLKNLNRRKKDRKKDRNEKRADRTGLTLLQLTFAIRIPGAKGYNEYEFIDDTGASLMLLFENDVCILPELSPYLQPPQLGSTVTHTANGRVKVKTIEPPSSTTMCQWCHGTQYSQ</sequence>
<dbReference type="AlphaFoldDB" id="A0A9W9EMG3"/>
<gene>
    <name evidence="1" type="ORF">NUU61_009131</name>
</gene>
<evidence type="ECO:0000313" key="1">
    <source>
        <dbReference type="EMBL" id="KAJ5084552.1"/>
    </source>
</evidence>
<protein>
    <submittedName>
        <fullName evidence="1">Uncharacterized protein</fullName>
    </submittedName>
</protein>